<protein>
    <submittedName>
        <fullName evidence="2">DUF4365 domain-containing protein</fullName>
    </submittedName>
</protein>
<name>A0A6I4W990_9ACTN</name>
<feature type="domain" description="DUF4365" evidence="1">
    <location>
        <begin position="11"/>
        <end position="160"/>
    </location>
</feature>
<dbReference type="AlphaFoldDB" id="A0A6I4W990"/>
<dbReference type="EMBL" id="WUTW01000003">
    <property type="protein sequence ID" value="MXQ65743.1"/>
    <property type="molecule type" value="Genomic_DNA"/>
</dbReference>
<dbReference type="Pfam" id="PF14280">
    <property type="entry name" value="DUF4365"/>
    <property type="match status" value="1"/>
</dbReference>
<gene>
    <name evidence="2" type="ORF">GQ466_17095</name>
</gene>
<sequence>MLDPWNHQGKFAEDYVRALASAAGLLVYKDDLDYDGIDLGFRYPGRAGHMSSPSVEVQIKSCSNPRFSGGELLYDGLTEVQYNKLVDGPFTVPRYLFVVVVPQDRDSFATVETRGTLLSQLAYFHGFEGEAAIPEPKARSRHRVRVPLANVLTARTLLDLVRSPAGSPVPAA</sequence>
<reference evidence="2 3" key="1">
    <citation type="submission" date="2019-12" db="EMBL/GenBank/DDBJ databases">
        <title>Nocardia macrotermitis sp. nov. and Nocardia aurantia sp. nov., isolated from the gut of the fungus growing-termite Macrotermes natalensis.</title>
        <authorList>
            <person name="Christine B."/>
            <person name="Rene B."/>
        </authorList>
    </citation>
    <scope>NUCLEOTIDE SEQUENCE [LARGE SCALE GENOMIC DNA]</scope>
    <source>
        <strain evidence="2 3">DSM 102126</strain>
    </source>
</reference>
<dbReference type="RefSeq" id="WP_161103969.1">
    <property type="nucleotide sequence ID" value="NZ_JBHLYI010000026.1"/>
</dbReference>
<keyword evidence="3" id="KW-1185">Reference proteome</keyword>
<comment type="caution">
    <text evidence="2">The sequence shown here is derived from an EMBL/GenBank/DDBJ whole genome shotgun (WGS) entry which is preliminary data.</text>
</comment>
<dbReference type="Proteomes" id="UP000431901">
    <property type="component" value="Unassembled WGS sequence"/>
</dbReference>
<dbReference type="OrthoDB" id="4217735at2"/>
<evidence type="ECO:0000313" key="2">
    <source>
        <dbReference type="EMBL" id="MXQ65743.1"/>
    </source>
</evidence>
<evidence type="ECO:0000259" key="1">
    <source>
        <dbReference type="Pfam" id="PF14280"/>
    </source>
</evidence>
<evidence type="ECO:0000313" key="3">
    <source>
        <dbReference type="Proteomes" id="UP000431901"/>
    </source>
</evidence>
<organism evidence="2 3">
    <name type="scientific">Actinomadura rayongensis</name>
    <dbReference type="NCBI Taxonomy" id="1429076"/>
    <lineage>
        <taxon>Bacteria</taxon>
        <taxon>Bacillati</taxon>
        <taxon>Actinomycetota</taxon>
        <taxon>Actinomycetes</taxon>
        <taxon>Streptosporangiales</taxon>
        <taxon>Thermomonosporaceae</taxon>
        <taxon>Actinomadura</taxon>
    </lineage>
</organism>
<dbReference type="InterPro" id="IPR025375">
    <property type="entry name" value="DUF4365"/>
</dbReference>
<proteinExistence type="predicted"/>
<accession>A0A6I4W990</accession>